<evidence type="ECO:0000313" key="2">
    <source>
        <dbReference type="EMBL" id="KAF1940418.1"/>
    </source>
</evidence>
<keyword evidence="1" id="KW-0732">Signal</keyword>
<dbReference type="Proteomes" id="UP000800038">
    <property type="component" value="Unassembled WGS sequence"/>
</dbReference>
<gene>
    <name evidence="2" type="ORF">EJ02DRAFT_229811</name>
</gene>
<protein>
    <recommendedName>
        <fullName evidence="4">Hypersensitive response inducing protein 1</fullName>
    </recommendedName>
</protein>
<sequence>MRFITILPSVFTTIALAAPFTIDTRADDNCTPISYTLTDYTLVTSPDSASVNFNLKSSFADGTGVEDAVQGGASCNASGAQLPNNNVCDVADRRLLFDLRGPQDQAYYQVTHTWTCNGATWISGTPVKVDPLICSFAGSTCTCTGGPMTFAPQNVRKICNSPSC</sequence>
<organism evidence="2 3">
    <name type="scientific">Clathrospora elynae</name>
    <dbReference type="NCBI Taxonomy" id="706981"/>
    <lineage>
        <taxon>Eukaryota</taxon>
        <taxon>Fungi</taxon>
        <taxon>Dikarya</taxon>
        <taxon>Ascomycota</taxon>
        <taxon>Pezizomycotina</taxon>
        <taxon>Dothideomycetes</taxon>
        <taxon>Pleosporomycetidae</taxon>
        <taxon>Pleosporales</taxon>
        <taxon>Diademaceae</taxon>
        <taxon>Clathrospora</taxon>
    </lineage>
</organism>
<dbReference type="AlphaFoldDB" id="A0A6A5SLB3"/>
<keyword evidence="3" id="KW-1185">Reference proteome</keyword>
<feature type="chain" id="PRO_5025479358" description="Hypersensitive response inducing protein 1" evidence="1">
    <location>
        <begin position="18"/>
        <end position="164"/>
    </location>
</feature>
<evidence type="ECO:0000256" key="1">
    <source>
        <dbReference type="SAM" id="SignalP"/>
    </source>
</evidence>
<accession>A0A6A5SLB3</accession>
<feature type="signal peptide" evidence="1">
    <location>
        <begin position="1"/>
        <end position="17"/>
    </location>
</feature>
<dbReference type="EMBL" id="ML976063">
    <property type="protein sequence ID" value="KAF1940418.1"/>
    <property type="molecule type" value="Genomic_DNA"/>
</dbReference>
<dbReference type="OrthoDB" id="3763539at2759"/>
<proteinExistence type="predicted"/>
<evidence type="ECO:0000313" key="3">
    <source>
        <dbReference type="Proteomes" id="UP000800038"/>
    </source>
</evidence>
<name>A0A6A5SLB3_9PLEO</name>
<reference evidence="2" key="1">
    <citation type="journal article" date="2020" name="Stud. Mycol.">
        <title>101 Dothideomycetes genomes: a test case for predicting lifestyles and emergence of pathogens.</title>
        <authorList>
            <person name="Haridas S."/>
            <person name="Albert R."/>
            <person name="Binder M."/>
            <person name="Bloem J."/>
            <person name="Labutti K."/>
            <person name="Salamov A."/>
            <person name="Andreopoulos B."/>
            <person name="Baker S."/>
            <person name="Barry K."/>
            <person name="Bills G."/>
            <person name="Bluhm B."/>
            <person name="Cannon C."/>
            <person name="Castanera R."/>
            <person name="Culley D."/>
            <person name="Daum C."/>
            <person name="Ezra D."/>
            <person name="Gonzalez J."/>
            <person name="Henrissat B."/>
            <person name="Kuo A."/>
            <person name="Liang C."/>
            <person name="Lipzen A."/>
            <person name="Lutzoni F."/>
            <person name="Magnuson J."/>
            <person name="Mondo S."/>
            <person name="Nolan M."/>
            <person name="Ohm R."/>
            <person name="Pangilinan J."/>
            <person name="Park H.-J."/>
            <person name="Ramirez L."/>
            <person name="Alfaro M."/>
            <person name="Sun H."/>
            <person name="Tritt A."/>
            <person name="Yoshinaga Y."/>
            <person name="Zwiers L.-H."/>
            <person name="Turgeon B."/>
            <person name="Goodwin S."/>
            <person name="Spatafora J."/>
            <person name="Crous P."/>
            <person name="Grigoriev I."/>
        </authorList>
    </citation>
    <scope>NUCLEOTIDE SEQUENCE</scope>
    <source>
        <strain evidence="2">CBS 161.51</strain>
    </source>
</reference>
<evidence type="ECO:0008006" key="4">
    <source>
        <dbReference type="Google" id="ProtNLM"/>
    </source>
</evidence>